<accession>A0A2K5ASL1</accession>
<evidence type="ECO:0000256" key="6">
    <source>
        <dbReference type="ARBA" id="ARBA00022993"/>
    </source>
</evidence>
<evidence type="ECO:0000313" key="9">
    <source>
        <dbReference type="EMBL" id="SPC34632.1"/>
    </source>
</evidence>
<comment type="catalytic activity">
    <reaction evidence="7">
        <text>(R)-4'-phosphopantetheine + ATP + H(+) = 3'-dephospho-CoA + diphosphate</text>
        <dbReference type="Rhea" id="RHEA:19801"/>
        <dbReference type="ChEBI" id="CHEBI:15378"/>
        <dbReference type="ChEBI" id="CHEBI:30616"/>
        <dbReference type="ChEBI" id="CHEBI:33019"/>
        <dbReference type="ChEBI" id="CHEBI:57328"/>
        <dbReference type="ChEBI" id="CHEBI:61723"/>
        <dbReference type="EC" id="2.7.7.3"/>
    </reaction>
</comment>
<name>A0A2K5ASL1_9ARCH</name>
<dbReference type="HAMAP" id="MF_00647">
    <property type="entry name" value="PPAT_arch"/>
    <property type="match status" value="1"/>
</dbReference>
<dbReference type="UniPathway" id="UPA00241"/>
<keyword evidence="4 7" id="KW-0547">Nucleotide-binding</keyword>
<dbReference type="GO" id="GO:0005524">
    <property type="term" value="F:ATP binding"/>
    <property type="evidence" value="ECO:0007669"/>
    <property type="project" value="UniProtKB-KW"/>
</dbReference>
<feature type="domain" description="Cytidyltransferase-like" evidence="8">
    <location>
        <begin position="8"/>
        <end position="143"/>
    </location>
</feature>
<comment type="subcellular location">
    <subcellularLocation>
        <location evidence="7">Cytoplasm</location>
    </subcellularLocation>
</comment>
<evidence type="ECO:0000256" key="2">
    <source>
        <dbReference type="ARBA" id="ARBA00022679"/>
    </source>
</evidence>
<dbReference type="PANTHER" id="PTHR43793:SF1">
    <property type="entry name" value="FAD SYNTHASE"/>
    <property type="match status" value="1"/>
</dbReference>
<dbReference type="Proteomes" id="UP000236248">
    <property type="component" value="Chromosome NCAV"/>
</dbReference>
<dbReference type="InterPro" id="IPR014729">
    <property type="entry name" value="Rossmann-like_a/b/a_fold"/>
</dbReference>
<evidence type="ECO:0000313" key="10">
    <source>
        <dbReference type="Proteomes" id="UP000236248"/>
    </source>
</evidence>
<dbReference type="EMBL" id="LT981265">
    <property type="protein sequence ID" value="SPC34632.1"/>
    <property type="molecule type" value="Genomic_DNA"/>
</dbReference>
<evidence type="ECO:0000256" key="5">
    <source>
        <dbReference type="ARBA" id="ARBA00022840"/>
    </source>
</evidence>
<dbReference type="InterPro" id="IPR050385">
    <property type="entry name" value="Archaeal_FAD_synthase"/>
</dbReference>
<proteinExistence type="inferred from homology"/>
<dbReference type="NCBIfam" id="TIGR00125">
    <property type="entry name" value="cyt_tran_rel"/>
    <property type="match status" value="1"/>
</dbReference>
<comment type="pathway">
    <text evidence="7">Cofactor biosynthesis; coenzyme A biosynthesis.</text>
</comment>
<keyword evidence="2 7" id="KW-0808">Transferase</keyword>
<dbReference type="SUPFAM" id="SSF52374">
    <property type="entry name" value="Nucleotidylyl transferase"/>
    <property type="match status" value="1"/>
</dbReference>
<keyword evidence="1 7" id="KW-0963">Cytoplasm</keyword>
<dbReference type="GO" id="GO:0005737">
    <property type="term" value="C:cytoplasm"/>
    <property type="evidence" value="ECO:0007669"/>
    <property type="project" value="UniProtKB-SubCell"/>
</dbReference>
<sequence>MRYRVVAVGGTFDILHKGHIALLDKAFEVGDHVIIGVTSDSLVARMGKRISNDYSRRVRNLSSMLVNRYPSRRFDIIMLDDEFGPTITDPSIEAIVVSRETEHKCKRLNEIREANGMKPLHIIAIDLLLADDGERISSSRIRAGEIDADGRVLRSK</sequence>
<reference evidence="10" key="1">
    <citation type="submission" date="2018-01" db="EMBL/GenBank/DDBJ databases">
        <authorList>
            <person name="Kerou L M."/>
        </authorList>
    </citation>
    <scope>NUCLEOTIDE SEQUENCE [LARGE SCALE GENOMIC DNA]</scope>
    <source>
        <strain evidence="10">SCU2</strain>
    </source>
</reference>
<keyword evidence="10" id="KW-1185">Reference proteome</keyword>
<protein>
    <recommendedName>
        <fullName evidence="7">Phosphopantetheine adenylyltransferase</fullName>
        <ecNumber evidence="7">2.7.7.3</ecNumber>
    </recommendedName>
    <alternativeName>
        <fullName evidence="7">Dephospho-CoA pyrophosphorylase</fullName>
    </alternativeName>
    <alternativeName>
        <fullName evidence="7">Pantetheine-phosphate adenylyltransferase</fullName>
        <shortName evidence="7">PPAT</shortName>
    </alternativeName>
</protein>
<evidence type="ECO:0000256" key="7">
    <source>
        <dbReference type="HAMAP-Rule" id="MF_00647"/>
    </source>
</evidence>
<dbReference type="PANTHER" id="PTHR43793">
    <property type="entry name" value="FAD SYNTHASE"/>
    <property type="match status" value="1"/>
</dbReference>
<comment type="similarity">
    <text evidence="7">Belongs to the eukaryotic CoaD family.</text>
</comment>
<gene>
    <name evidence="7 9" type="primary">coaD</name>
    <name evidence="9" type="ORF">NCAV_1466</name>
</gene>
<dbReference type="GO" id="GO:0015937">
    <property type="term" value="P:coenzyme A biosynthetic process"/>
    <property type="evidence" value="ECO:0007669"/>
    <property type="project" value="UniProtKB-UniRule"/>
</dbReference>
<keyword evidence="6 7" id="KW-0173">Coenzyme A biosynthesis</keyword>
<evidence type="ECO:0000256" key="1">
    <source>
        <dbReference type="ARBA" id="ARBA00022490"/>
    </source>
</evidence>
<dbReference type="GO" id="GO:0004595">
    <property type="term" value="F:pantetheine-phosphate adenylyltransferase activity"/>
    <property type="evidence" value="ECO:0007669"/>
    <property type="project" value="UniProtKB-UniRule"/>
</dbReference>
<evidence type="ECO:0000256" key="4">
    <source>
        <dbReference type="ARBA" id="ARBA00022741"/>
    </source>
</evidence>
<evidence type="ECO:0000256" key="3">
    <source>
        <dbReference type="ARBA" id="ARBA00022695"/>
    </source>
</evidence>
<dbReference type="Pfam" id="PF01467">
    <property type="entry name" value="CTP_transf_like"/>
    <property type="match status" value="1"/>
</dbReference>
<dbReference type="RefSeq" id="WP_103286750.1">
    <property type="nucleotide sequence ID" value="NZ_LT981265.1"/>
</dbReference>
<dbReference type="Gene3D" id="3.40.50.620">
    <property type="entry name" value="HUPs"/>
    <property type="match status" value="1"/>
</dbReference>
<dbReference type="InterPro" id="IPR004821">
    <property type="entry name" value="Cyt_trans-like"/>
</dbReference>
<dbReference type="GeneID" id="41595457"/>
<dbReference type="KEGG" id="ncv:NCAV_1466"/>
<evidence type="ECO:0000259" key="8">
    <source>
        <dbReference type="Pfam" id="PF01467"/>
    </source>
</evidence>
<dbReference type="NCBIfam" id="NF001985">
    <property type="entry name" value="PRK00777.1"/>
    <property type="match status" value="1"/>
</dbReference>
<dbReference type="InterPro" id="IPR023540">
    <property type="entry name" value="PPAT_arch"/>
</dbReference>
<dbReference type="AlphaFoldDB" id="A0A2K5ASL1"/>
<keyword evidence="5 7" id="KW-0067">ATP-binding</keyword>
<keyword evidence="3 7" id="KW-0548">Nucleotidyltransferase</keyword>
<dbReference type="EC" id="2.7.7.3" evidence="7"/>
<organism evidence="9 10">
    <name type="scientific">Candidatus Nitrosocaldus cavascurensis</name>
    <dbReference type="NCBI Taxonomy" id="2058097"/>
    <lineage>
        <taxon>Archaea</taxon>
        <taxon>Nitrososphaerota</taxon>
        <taxon>Nitrososphaeria</taxon>
        <taxon>Candidatus Nitrosocaldales</taxon>
        <taxon>Candidatus Nitrosocaldaceae</taxon>
        <taxon>Candidatus Nitrosocaldus</taxon>
    </lineage>
</organism>
<comment type="function">
    <text evidence="7">Reversibly transfers an adenylyl group from ATP to 4'-phosphopantetheine, yielding dephospho-CoA (dPCoA) and pyrophosphate.</text>
</comment>